<reference evidence="2" key="1">
    <citation type="submission" date="2013-07" db="EMBL/GenBank/DDBJ databases">
        <title>Sub-species coevolution in mutualistic symbiosis.</title>
        <authorList>
            <person name="Murfin K."/>
            <person name="Klassen J."/>
            <person name="Lee M."/>
            <person name="Forst S."/>
            <person name="Stock P."/>
            <person name="Goodrich-Blair H."/>
        </authorList>
    </citation>
    <scope>NUCLEOTIDE SEQUENCE [LARGE SCALE GENOMIC DNA]</scope>
    <source>
        <strain evidence="2">Oregonense</strain>
    </source>
</reference>
<evidence type="ECO:0000256" key="1">
    <source>
        <dbReference type="SAM" id="Phobius"/>
    </source>
</evidence>
<dbReference type="EMBL" id="CBSX010000267">
    <property type="protein sequence ID" value="CDH08188.1"/>
    <property type="molecule type" value="Genomic_DNA"/>
</dbReference>
<feature type="transmembrane region" description="Helical" evidence="1">
    <location>
        <begin position="17"/>
        <end position="38"/>
    </location>
</feature>
<evidence type="ECO:0000313" key="3">
    <source>
        <dbReference type="Proteomes" id="UP000028483"/>
    </source>
</evidence>
<keyword evidence="1" id="KW-1133">Transmembrane helix</keyword>
<evidence type="ECO:0000313" key="2">
    <source>
        <dbReference type="EMBL" id="CDH08188.1"/>
    </source>
</evidence>
<protein>
    <submittedName>
        <fullName evidence="2">Uncharacterized protein</fullName>
    </submittedName>
</protein>
<dbReference type="AlphaFoldDB" id="A0A077PBY4"/>
<gene>
    <name evidence="2" type="ORF">XBO1_970032</name>
</gene>
<organism evidence="2 3">
    <name type="scientific">Xenorhabdus bovienii str. oregonense</name>
    <dbReference type="NCBI Taxonomy" id="1398202"/>
    <lineage>
        <taxon>Bacteria</taxon>
        <taxon>Pseudomonadati</taxon>
        <taxon>Pseudomonadota</taxon>
        <taxon>Gammaproteobacteria</taxon>
        <taxon>Enterobacterales</taxon>
        <taxon>Morganellaceae</taxon>
        <taxon>Xenorhabdus</taxon>
    </lineage>
</organism>
<accession>A0A077PBY4</accession>
<sequence length="42" mass="4365">MISRTASNAGGSLSMNALINISLISIALTHFSSIHIALSHVD</sequence>
<keyword evidence="1" id="KW-0472">Membrane</keyword>
<keyword evidence="1" id="KW-0812">Transmembrane</keyword>
<proteinExistence type="predicted"/>
<dbReference type="HOGENOM" id="CLU_3259905_0_0_6"/>
<dbReference type="Proteomes" id="UP000028483">
    <property type="component" value="Unassembled WGS sequence"/>
</dbReference>
<name>A0A077PBY4_XENBV</name>
<comment type="caution">
    <text evidence="2">The sequence shown here is derived from an EMBL/GenBank/DDBJ whole genome shotgun (WGS) entry which is preliminary data.</text>
</comment>